<evidence type="ECO:0000256" key="3">
    <source>
        <dbReference type="ARBA" id="ARBA00023163"/>
    </source>
</evidence>
<evidence type="ECO:0000256" key="2">
    <source>
        <dbReference type="ARBA" id="ARBA00010059"/>
    </source>
</evidence>
<comment type="similarity">
    <text evidence="2">Belongs to the TFIIA subunit 1 family.</text>
</comment>
<dbReference type="OMA" id="NGSTCAM"/>
<feature type="compositionally biased region" description="Gly residues" evidence="5">
    <location>
        <begin position="92"/>
        <end position="107"/>
    </location>
</feature>
<gene>
    <name evidence="6" type="ORF">TCAL_04928</name>
</gene>
<sequence length="195" mass="20178">MPSAADLYHSVINDVIANVRDSFMDESVDENVLQELKQLWTTKLDQSKTIEPPARSQESLLDAKMASASAAGGRGGPAPPPVNQRMPAGMAGARGGAPGGAAGGGSVGSQQLVITDPSRLVPVQITIPAQPNNPSSQPRALTVQVPAHALQQSSNTSALLQTVLTQAITQALALPESHAAVFLQSQINNAFKLSS</sequence>
<proteinExistence type="inferred from homology"/>
<comment type="caution">
    <text evidence="6">The sequence shown here is derived from an EMBL/GenBank/DDBJ whole genome shotgun (WGS) entry which is preliminary data.</text>
</comment>
<protein>
    <recommendedName>
        <fullName evidence="8">Transcription initiation factor IIA subunit 1</fullName>
    </recommendedName>
</protein>
<dbReference type="InterPro" id="IPR004855">
    <property type="entry name" value="TFIIA_asu/bsu"/>
</dbReference>
<dbReference type="Pfam" id="PF03153">
    <property type="entry name" value="TFIIA"/>
    <property type="match status" value="1"/>
</dbReference>
<keyword evidence="3" id="KW-0804">Transcription</keyword>
<dbReference type="GO" id="GO:0006367">
    <property type="term" value="P:transcription initiation at RNA polymerase II promoter"/>
    <property type="evidence" value="ECO:0007669"/>
    <property type="project" value="InterPro"/>
</dbReference>
<evidence type="ECO:0000256" key="5">
    <source>
        <dbReference type="SAM" id="MobiDB-lite"/>
    </source>
</evidence>
<name>A0A553NCN6_TIGCA</name>
<feature type="region of interest" description="Disordered" evidence="5">
    <location>
        <begin position="48"/>
        <end position="109"/>
    </location>
</feature>
<evidence type="ECO:0000256" key="1">
    <source>
        <dbReference type="ARBA" id="ARBA00004123"/>
    </source>
</evidence>
<organism evidence="6 7">
    <name type="scientific">Tigriopus californicus</name>
    <name type="common">Marine copepod</name>
    <dbReference type="NCBI Taxonomy" id="6832"/>
    <lineage>
        <taxon>Eukaryota</taxon>
        <taxon>Metazoa</taxon>
        <taxon>Ecdysozoa</taxon>
        <taxon>Arthropoda</taxon>
        <taxon>Crustacea</taxon>
        <taxon>Multicrustacea</taxon>
        <taxon>Hexanauplia</taxon>
        <taxon>Copepoda</taxon>
        <taxon>Harpacticoida</taxon>
        <taxon>Harpacticidae</taxon>
        <taxon>Tigriopus</taxon>
    </lineage>
</organism>
<evidence type="ECO:0000256" key="4">
    <source>
        <dbReference type="ARBA" id="ARBA00023242"/>
    </source>
</evidence>
<dbReference type="CDD" id="cd07976">
    <property type="entry name" value="TFIIA_alpha_beta_like"/>
    <property type="match status" value="1"/>
</dbReference>
<dbReference type="STRING" id="6832.A0A553NCN6"/>
<dbReference type="PANTHER" id="PTHR12694:SF8">
    <property type="entry name" value="TRANSCRIPTION INITIATION FACTOR IIA SUBUNIT 1"/>
    <property type="match status" value="1"/>
</dbReference>
<reference evidence="6 7" key="1">
    <citation type="journal article" date="2018" name="Nat. Ecol. Evol.">
        <title>Genomic signatures of mitonuclear coevolution across populations of Tigriopus californicus.</title>
        <authorList>
            <person name="Barreto F.S."/>
            <person name="Watson E.T."/>
            <person name="Lima T.G."/>
            <person name="Willett C.S."/>
            <person name="Edmands S."/>
            <person name="Li W."/>
            <person name="Burton R.S."/>
        </authorList>
    </citation>
    <scope>NUCLEOTIDE SEQUENCE [LARGE SCALE GENOMIC DNA]</scope>
    <source>
        <strain evidence="6 7">San Diego</strain>
    </source>
</reference>
<accession>A0A553NCN6</accession>
<keyword evidence="4" id="KW-0539">Nucleus</keyword>
<comment type="subcellular location">
    <subcellularLocation>
        <location evidence="1">Nucleus</location>
    </subcellularLocation>
</comment>
<evidence type="ECO:0000313" key="7">
    <source>
        <dbReference type="Proteomes" id="UP000318571"/>
    </source>
</evidence>
<evidence type="ECO:0008006" key="8">
    <source>
        <dbReference type="Google" id="ProtNLM"/>
    </source>
</evidence>
<dbReference type="SUPFAM" id="SSF47396">
    <property type="entry name" value="Transcription factor IIA (TFIIA), alpha-helical domain"/>
    <property type="match status" value="1"/>
</dbReference>
<keyword evidence="7" id="KW-1185">Reference proteome</keyword>
<evidence type="ECO:0000313" key="6">
    <source>
        <dbReference type="EMBL" id="TRY63119.1"/>
    </source>
</evidence>
<dbReference type="OrthoDB" id="6275927at2759"/>
<dbReference type="EMBL" id="VCGU01000458">
    <property type="protein sequence ID" value="TRY63119.1"/>
    <property type="molecule type" value="Genomic_DNA"/>
</dbReference>
<dbReference type="PANTHER" id="PTHR12694">
    <property type="entry name" value="TRANSCRIPTION INITIATION FACTOR IIA SUBUNIT 1"/>
    <property type="match status" value="1"/>
</dbReference>
<dbReference type="SMART" id="SM01371">
    <property type="entry name" value="TFIIA"/>
    <property type="match status" value="1"/>
</dbReference>
<dbReference type="Proteomes" id="UP000318571">
    <property type="component" value="Chromosome 10"/>
</dbReference>
<dbReference type="AlphaFoldDB" id="A0A553NCN6"/>
<dbReference type="Gene3D" id="1.10.287.100">
    <property type="match status" value="1"/>
</dbReference>
<dbReference type="GO" id="GO:0005672">
    <property type="term" value="C:transcription factor TFIIA complex"/>
    <property type="evidence" value="ECO:0007669"/>
    <property type="project" value="InterPro"/>
</dbReference>
<dbReference type="FunFam" id="1.10.287.100:FF:000001">
    <property type="entry name" value="Transcription initiation factor IIA subunit"/>
    <property type="match status" value="1"/>
</dbReference>